<feature type="domain" description="DNA methylase adenine-specific" evidence="8">
    <location>
        <begin position="4"/>
        <end position="167"/>
    </location>
</feature>
<evidence type="ECO:0000256" key="4">
    <source>
        <dbReference type="ARBA" id="ARBA00022679"/>
    </source>
</evidence>
<keyword evidence="5" id="KW-0949">S-adenosyl-L-methionine</keyword>
<dbReference type="InterPro" id="IPR003356">
    <property type="entry name" value="DNA_methylase_A-5"/>
</dbReference>
<dbReference type="GO" id="GO:0032259">
    <property type="term" value="P:methylation"/>
    <property type="evidence" value="ECO:0007669"/>
    <property type="project" value="UniProtKB-KW"/>
</dbReference>
<evidence type="ECO:0000256" key="1">
    <source>
        <dbReference type="ARBA" id="ARBA00006594"/>
    </source>
</evidence>
<reference evidence="9 10" key="1">
    <citation type="submission" date="2019-02" db="EMBL/GenBank/DDBJ databases">
        <title>Deep-cultivation of Planctomycetes and their phenomic and genomic characterization uncovers novel biology.</title>
        <authorList>
            <person name="Wiegand S."/>
            <person name="Jogler M."/>
            <person name="Boedeker C."/>
            <person name="Pinto D."/>
            <person name="Vollmers J."/>
            <person name="Rivas-Marin E."/>
            <person name="Kohn T."/>
            <person name="Peeters S.H."/>
            <person name="Heuer A."/>
            <person name="Rast P."/>
            <person name="Oberbeckmann S."/>
            <person name="Bunk B."/>
            <person name="Jeske O."/>
            <person name="Meyerdierks A."/>
            <person name="Storesund J.E."/>
            <person name="Kallscheuer N."/>
            <person name="Luecker S."/>
            <person name="Lage O.M."/>
            <person name="Pohl T."/>
            <person name="Merkel B.J."/>
            <person name="Hornburger P."/>
            <person name="Mueller R.-W."/>
            <person name="Bruemmer F."/>
            <person name="Labrenz M."/>
            <person name="Spormann A.M."/>
            <person name="Op Den Camp H."/>
            <person name="Overmann J."/>
            <person name="Amann R."/>
            <person name="Jetten M.S.M."/>
            <person name="Mascher T."/>
            <person name="Medema M.H."/>
            <person name="Devos D.P."/>
            <person name="Kaster A.-K."/>
            <person name="Ovreas L."/>
            <person name="Rohde M."/>
            <person name="Galperin M.Y."/>
            <person name="Jogler C."/>
        </authorList>
    </citation>
    <scope>NUCLEOTIDE SEQUENCE [LARGE SCALE GENOMIC DNA]</scope>
    <source>
        <strain evidence="9 10">CA54</strain>
    </source>
</reference>
<dbReference type="PANTHER" id="PTHR42933:SF3">
    <property type="entry name" value="TYPE I RESTRICTION ENZYME MJAVIII METHYLASE SUBUNIT"/>
    <property type="match status" value="1"/>
</dbReference>
<organism evidence="9 10">
    <name type="scientific">Symmachiella macrocystis</name>
    <dbReference type="NCBI Taxonomy" id="2527985"/>
    <lineage>
        <taxon>Bacteria</taxon>
        <taxon>Pseudomonadati</taxon>
        <taxon>Planctomycetota</taxon>
        <taxon>Planctomycetia</taxon>
        <taxon>Planctomycetales</taxon>
        <taxon>Planctomycetaceae</taxon>
        <taxon>Symmachiella</taxon>
    </lineage>
</organism>
<dbReference type="EMBL" id="SJPP01000002">
    <property type="protein sequence ID" value="TWU08988.1"/>
    <property type="molecule type" value="Genomic_DNA"/>
</dbReference>
<dbReference type="GO" id="GO:0003677">
    <property type="term" value="F:DNA binding"/>
    <property type="evidence" value="ECO:0007669"/>
    <property type="project" value="InterPro"/>
</dbReference>
<dbReference type="Pfam" id="PF02384">
    <property type="entry name" value="N6_Mtase"/>
    <property type="match status" value="1"/>
</dbReference>
<evidence type="ECO:0000256" key="5">
    <source>
        <dbReference type="ARBA" id="ARBA00022691"/>
    </source>
</evidence>
<evidence type="ECO:0000256" key="6">
    <source>
        <dbReference type="ARBA" id="ARBA00022747"/>
    </source>
</evidence>
<dbReference type="Proteomes" id="UP000320735">
    <property type="component" value="Unassembled WGS sequence"/>
</dbReference>
<dbReference type="GO" id="GO:0008170">
    <property type="term" value="F:N-methyltransferase activity"/>
    <property type="evidence" value="ECO:0007669"/>
    <property type="project" value="InterPro"/>
</dbReference>
<evidence type="ECO:0000256" key="2">
    <source>
        <dbReference type="ARBA" id="ARBA00011900"/>
    </source>
</evidence>
<comment type="catalytic activity">
    <reaction evidence="7">
        <text>a 2'-deoxyadenosine in DNA + S-adenosyl-L-methionine = an N(6)-methyl-2'-deoxyadenosine in DNA + S-adenosyl-L-homocysteine + H(+)</text>
        <dbReference type="Rhea" id="RHEA:15197"/>
        <dbReference type="Rhea" id="RHEA-COMP:12418"/>
        <dbReference type="Rhea" id="RHEA-COMP:12419"/>
        <dbReference type="ChEBI" id="CHEBI:15378"/>
        <dbReference type="ChEBI" id="CHEBI:57856"/>
        <dbReference type="ChEBI" id="CHEBI:59789"/>
        <dbReference type="ChEBI" id="CHEBI:90615"/>
        <dbReference type="ChEBI" id="CHEBI:90616"/>
        <dbReference type="EC" id="2.1.1.72"/>
    </reaction>
</comment>
<dbReference type="Gene3D" id="3.40.50.150">
    <property type="entry name" value="Vaccinia Virus protein VP39"/>
    <property type="match status" value="1"/>
</dbReference>
<name>A0A5C6BAI6_9PLAN</name>
<keyword evidence="6" id="KW-0680">Restriction system</keyword>
<dbReference type="InterPro" id="IPR029063">
    <property type="entry name" value="SAM-dependent_MTases_sf"/>
</dbReference>
<dbReference type="PANTHER" id="PTHR42933">
    <property type="entry name" value="SLR6095 PROTEIN"/>
    <property type="match status" value="1"/>
</dbReference>
<dbReference type="EC" id="2.1.1.72" evidence="2"/>
<dbReference type="InterPro" id="IPR051537">
    <property type="entry name" value="DNA_Adenine_Mtase"/>
</dbReference>
<gene>
    <name evidence="9" type="primary">hsdM_2</name>
    <name evidence="9" type="ORF">CA54_42280</name>
</gene>
<keyword evidence="10" id="KW-1185">Reference proteome</keyword>
<evidence type="ECO:0000313" key="10">
    <source>
        <dbReference type="Proteomes" id="UP000320735"/>
    </source>
</evidence>
<evidence type="ECO:0000259" key="8">
    <source>
        <dbReference type="Pfam" id="PF02384"/>
    </source>
</evidence>
<protein>
    <recommendedName>
        <fullName evidence="2">site-specific DNA-methyltransferase (adenine-specific)</fullName>
        <ecNumber evidence="2">2.1.1.72</ecNumber>
    </recommendedName>
</protein>
<proteinExistence type="inferred from homology"/>
<keyword evidence="3 9" id="KW-0489">Methyltransferase</keyword>
<accession>A0A5C6BAI6</accession>
<dbReference type="AlphaFoldDB" id="A0A5C6BAI6"/>
<keyword evidence="4 9" id="KW-0808">Transferase</keyword>
<sequence length="177" mass="19913">MFFNPPFGVEWKKIQKEIKKEHAQDGFNGRFGPGLPRVSDGSLLFLMHMISKMRPTKDGGSRFGIVLNGSPLFTGNAGSGESEIRRYVLENDRLEAIIGLPTEMFYNTGISTYIWIVTNRKPAGRKGKVQLIDASGMWQKMRKSLGRKRKELNDEHIAEIMRLFGNTAVLFSDCADG</sequence>
<evidence type="ECO:0000313" key="9">
    <source>
        <dbReference type="EMBL" id="TWU08988.1"/>
    </source>
</evidence>
<dbReference type="GO" id="GO:0009007">
    <property type="term" value="F:site-specific DNA-methyltransferase (adenine-specific) activity"/>
    <property type="evidence" value="ECO:0007669"/>
    <property type="project" value="UniProtKB-EC"/>
</dbReference>
<comment type="caution">
    <text evidence="9">The sequence shown here is derived from an EMBL/GenBank/DDBJ whole genome shotgun (WGS) entry which is preliminary data.</text>
</comment>
<comment type="similarity">
    <text evidence="1">Belongs to the N(4)/N(6)-methyltransferase family.</text>
</comment>
<evidence type="ECO:0000256" key="3">
    <source>
        <dbReference type="ARBA" id="ARBA00022603"/>
    </source>
</evidence>
<dbReference type="SUPFAM" id="SSF53335">
    <property type="entry name" value="S-adenosyl-L-methionine-dependent methyltransferases"/>
    <property type="match status" value="1"/>
</dbReference>
<dbReference type="GO" id="GO:0009307">
    <property type="term" value="P:DNA restriction-modification system"/>
    <property type="evidence" value="ECO:0007669"/>
    <property type="project" value="UniProtKB-KW"/>
</dbReference>
<evidence type="ECO:0000256" key="7">
    <source>
        <dbReference type="ARBA" id="ARBA00047942"/>
    </source>
</evidence>